<proteinExistence type="predicted"/>
<accession>A0ABT8QBF5</accession>
<evidence type="ECO:0000256" key="1">
    <source>
        <dbReference type="SAM" id="Phobius"/>
    </source>
</evidence>
<dbReference type="RefSeq" id="WP_301868909.1">
    <property type="nucleotide sequence ID" value="NZ_JAUKNN010000008.1"/>
</dbReference>
<keyword evidence="1" id="KW-0472">Membrane</keyword>
<reference evidence="2" key="1">
    <citation type="submission" date="2023-07" db="EMBL/GenBank/DDBJ databases">
        <title>Stenotrophomonas isolates from soil.</title>
        <authorList>
            <person name="Sharma V."/>
            <person name="Zur-Pinska J."/>
            <person name="Hay A.G."/>
        </authorList>
    </citation>
    <scope>NUCLEOTIDE SEQUENCE</scope>
    <source>
        <strain evidence="2">C2</strain>
    </source>
</reference>
<dbReference type="EMBL" id="JAUKNN010000008">
    <property type="protein sequence ID" value="MDN8668653.1"/>
    <property type="molecule type" value="Genomic_DNA"/>
</dbReference>
<protein>
    <submittedName>
        <fullName evidence="2">Uncharacterized protein</fullName>
    </submittedName>
</protein>
<evidence type="ECO:0000313" key="2">
    <source>
        <dbReference type="EMBL" id="MDN8668653.1"/>
    </source>
</evidence>
<sequence length="62" mass="7166">MKFKGFFHLWLGWYAIWYATGSWLLLDHSGHLSACKRRASALLVKAFASQFLWQLILIPVVA</sequence>
<keyword evidence="3" id="KW-1185">Reference proteome</keyword>
<keyword evidence="1" id="KW-0812">Transmembrane</keyword>
<evidence type="ECO:0000313" key="3">
    <source>
        <dbReference type="Proteomes" id="UP001174315"/>
    </source>
</evidence>
<organism evidence="2 3">
    <name type="scientific">Stenotrophomonas indicatrix</name>
    <dbReference type="NCBI Taxonomy" id="2045451"/>
    <lineage>
        <taxon>Bacteria</taxon>
        <taxon>Pseudomonadati</taxon>
        <taxon>Pseudomonadota</taxon>
        <taxon>Gammaproteobacteria</taxon>
        <taxon>Lysobacterales</taxon>
        <taxon>Lysobacteraceae</taxon>
        <taxon>Stenotrophomonas</taxon>
    </lineage>
</organism>
<comment type="caution">
    <text evidence="2">The sequence shown here is derived from an EMBL/GenBank/DDBJ whole genome shotgun (WGS) entry which is preliminary data.</text>
</comment>
<feature type="transmembrane region" description="Helical" evidence="1">
    <location>
        <begin position="6"/>
        <end position="26"/>
    </location>
</feature>
<keyword evidence="1" id="KW-1133">Transmembrane helix</keyword>
<gene>
    <name evidence="2" type="ORF">Q0S36_04815</name>
</gene>
<dbReference type="Proteomes" id="UP001174315">
    <property type="component" value="Unassembled WGS sequence"/>
</dbReference>
<feature type="transmembrane region" description="Helical" evidence="1">
    <location>
        <begin position="38"/>
        <end position="61"/>
    </location>
</feature>
<name>A0ABT8QBF5_9GAMM</name>